<protein>
    <recommendedName>
        <fullName evidence="2">histidine--tRNA ligase</fullName>
        <ecNumber evidence="2">6.1.1.21</ecNumber>
    </recommendedName>
</protein>
<keyword evidence="5" id="KW-0175">Coiled coil</keyword>
<dbReference type="Pfam" id="PF13393">
    <property type="entry name" value="tRNA-synt_His"/>
    <property type="match status" value="1"/>
</dbReference>
<dbReference type="GO" id="GO:0005739">
    <property type="term" value="C:mitochondrion"/>
    <property type="evidence" value="ECO:0007669"/>
    <property type="project" value="TreeGrafter"/>
</dbReference>
<sequence length="578" mass="63501">MATVQSLTKEVEEQSKLYNELRLKNAEAAELDAVRKRLGELKKSLAIANNGADGSKEGGKKKERLLLKTAKGTRDYGPGEMFCREHVERIVKECFVLYGGCALDTPVFERKDILAGKYGEDAKLIFDLEDQGGEQLALRYDHTVPLARYLAMGGATNTQSKLWQVGKVYRRDNPVMSKGRMREFSQADFDISGLWDTMIPDAEIISLLCTILSRLDIGEFTVKLNHRKILDGIFEVCGVPAEKIRPISSAVDKLDKLPWAEVKKEMTEEKGLDPSSADKIGEYVKHKGGRQLVSQLLEDKTLTANANAKQGLDEMVVLFDFLDAYKISDKISFDLSLARGLDYYTGIIYEAIVEASAPPGFKQADALAAADAPSTAPPPKKKAAKKAAGAEEEEEVDESQVGVGSIAAGGRYDNLVAMFTSAAAGEAKKGLPCVGVSVGLDRIFAIVWSKWVERGMRSKETMAYVMAAGDGLLTERMGLVQELREAGIRTDFLAKKKPKLPAQFAAGERDEVPFAIILGGDELKAGLVTVKEQKWELVNGKKTKVESADKGTQVKRAELVQWLKDTTTFKEWSSGRWA</sequence>
<evidence type="ECO:0000256" key="2">
    <source>
        <dbReference type="ARBA" id="ARBA00012815"/>
    </source>
</evidence>
<dbReference type="SUPFAM" id="SSF55681">
    <property type="entry name" value="Class II aaRS and biotin synthetases"/>
    <property type="match status" value="1"/>
</dbReference>
<evidence type="ECO:0000313" key="9">
    <source>
        <dbReference type="Proteomes" id="UP000298327"/>
    </source>
</evidence>
<accession>A0A4Y9YVE3</accession>
<comment type="catalytic activity">
    <reaction evidence="4">
        <text>tRNA(His) + L-histidine + ATP = L-histidyl-tRNA(His) + AMP + diphosphate + H(+)</text>
        <dbReference type="Rhea" id="RHEA:17313"/>
        <dbReference type="Rhea" id="RHEA-COMP:9665"/>
        <dbReference type="Rhea" id="RHEA-COMP:9689"/>
        <dbReference type="ChEBI" id="CHEBI:15378"/>
        <dbReference type="ChEBI" id="CHEBI:30616"/>
        <dbReference type="ChEBI" id="CHEBI:33019"/>
        <dbReference type="ChEBI" id="CHEBI:57595"/>
        <dbReference type="ChEBI" id="CHEBI:78442"/>
        <dbReference type="ChEBI" id="CHEBI:78527"/>
        <dbReference type="ChEBI" id="CHEBI:456215"/>
        <dbReference type="EC" id="6.1.1.21"/>
    </reaction>
</comment>
<dbReference type="AlphaFoldDB" id="A0A4Y9YVE3"/>
<dbReference type="Pfam" id="PF03129">
    <property type="entry name" value="HGTP_anticodon"/>
    <property type="match status" value="1"/>
</dbReference>
<evidence type="ECO:0000313" key="8">
    <source>
        <dbReference type="EMBL" id="TFY65698.1"/>
    </source>
</evidence>
<evidence type="ECO:0000259" key="7">
    <source>
        <dbReference type="PROSITE" id="PS50862"/>
    </source>
</evidence>
<organism evidence="8 9">
    <name type="scientific">Dentipellis fragilis</name>
    <dbReference type="NCBI Taxonomy" id="205917"/>
    <lineage>
        <taxon>Eukaryota</taxon>
        <taxon>Fungi</taxon>
        <taxon>Dikarya</taxon>
        <taxon>Basidiomycota</taxon>
        <taxon>Agaricomycotina</taxon>
        <taxon>Agaricomycetes</taxon>
        <taxon>Russulales</taxon>
        <taxon>Hericiaceae</taxon>
        <taxon>Dentipellis</taxon>
    </lineage>
</organism>
<dbReference type="InterPro" id="IPR041715">
    <property type="entry name" value="HisRS-like_core"/>
</dbReference>
<dbReference type="GO" id="GO:0003723">
    <property type="term" value="F:RNA binding"/>
    <property type="evidence" value="ECO:0007669"/>
    <property type="project" value="TreeGrafter"/>
</dbReference>
<evidence type="ECO:0000256" key="4">
    <source>
        <dbReference type="ARBA" id="ARBA00047639"/>
    </source>
</evidence>
<dbReference type="GO" id="GO:0006427">
    <property type="term" value="P:histidyl-tRNA aminoacylation"/>
    <property type="evidence" value="ECO:0007669"/>
    <property type="project" value="TreeGrafter"/>
</dbReference>
<comment type="similarity">
    <text evidence="1">Belongs to the class-II aminoacyl-tRNA synthetase family.</text>
</comment>
<evidence type="ECO:0000256" key="1">
    <source>
        <dbReference type="ARBA" id="ARBA00008226"/>
    </source>
</evidence>
<name>A0A4Y9YVE3_9AGAM</name>
<evidence type="ECO:0000256" key="5">
    <source>
        <dbReference type="SAM" id="Coils"/>
    </source>
</evidence>
<dbReference type="PROSITE" id="PS50862">
    <property type="entry name" value="AA_TRNA_LIGASE_II"/>
    <property type="match status" value="1"/>
</dbReference>
<gene>
    <name evidence="8" type="ORF">EVG20_g5384</name>
</gene>
<dbReference type="Gene3D" id="3.40.50.800">
    <property type="entry name" value="Anticodon-binding domain"/>
    <property type="match status" value="1"/>
</dbReference>
<dbReference type="CDD" id="cd00773">
    <property type="entry name" value="HisRS-like_core"/>
    <property type="match status" value="1"/>
</dbReference>
<dbReference type="InterPro" id="IPR004154">
    <property type="entry name" value="Anticodon-bd"/>
</dbReference>
<evidence type="ECO:0000256" key="3">
    <source>
        <dbReference type="ARBA" id="ARBA00022741"/>
    </source>
</evidence>
<dbReference type="GO" id="GO:0004821">
    <property type="term" value="F:histidine-tRNA ligase activity"/>
    <property type="evidence" value="ECO:0007669"/>
    <property type="project" value="UniProtKB-EC"/>
</dbReference>
<feature type="region of interest" description="Disordered" evidence="6">
    <location>
        <begin position="368"/>
        <end position="400"/>
    </location>
</feature>
<dbReference type="GO" id="GO:0000166">
    <property type="term" value="F:nucleotide binding"/>
    <property type="evidence" value="ECO:0007669"/>
    <property type="project" value="UniProtKB-KW"/>
</dbReference>
<dbReference type="PANTHER" id="PTHR11476">
    <property type="entry name" value="HISTIDYL-TRNA SYNTHETASE"/>
    <property type="match status" value="1"/>
</dbReference>
<feature type="coiled-coil region" evidence="5">
    <location>
        <begin position="4"/>
        <end position="31"/>
    </location>
</feature>
<proteinExistence type="inferred from homology"/>
<dbReference type="EMBL" id="SEOQ01000316">
    <property type="protein sequence ID" value="TFY65698.1"/>
    <property type="molecule type" value="Genomic_DNA"/>
</dbReference>
<dbReference type="GO" id="GO:0005829">
    <property type="term" value="C:cytosol"/>
    <property type="evidence" value="ECO:0007669"/>
    <property type="project" value="TreeGrafter"/>
</dbReference>
<evidence type="ECO:0000256" key="6">
    <source>
        <dbReference type="SAM" id="MobiDB-lite"/>
    </source>
</evidence>
<dbReference type="Gene3D" id="3.30.930.10">
    <property type="entry name" value="Bira Bifunctional Protein, Domain 2"/>
    <property type="match status" value="1"/>
</dbReference>
<dbReference type="OrthoDB" id="1906957at2759"/>
<dbReference type="GO" id="GO:0032543">
    <property type="term" value="P:mitochondrial translation"/>
    <property type="evidence" value="ECO:0007669"/>
    <property type="project" value="TreeGrafter"/>
</dbReference>
<dbReference type="SUPFAM" id="SSF52954">
    <property type="entry name" value="Class II aaRS ABD-related"/>
    <property type="match status" value="1"/>
</dbReference>
<reference evidence="8 9" key="1">
    <citation type="submission" date="2019-02" db="EMBL/GenBank/DDBJ databases">
        <title>Genome sequencing of the rare red list fungi Dentipellis fragilis.</title>
        <authorList>
            <person name="Buettner E."/>
            <person name="Kellner H."/>
        </authorList>
    </citation>
    <scope>NUCLEOTIDE SEQUENCE [LARGE SCALE GENOMIC DNA]</scope>
    <source>
        <strain evidence="8 9">DSM 105465</strain>
    </source>
</reference>
<dbReference type="EC" id="6.1.1.21" evidence="2"/>
<keyword evidence="3" id="KW-0547">Nucleotide-binding</keyword>
<comment type="caution">
    <text evidence="8">The sequence shown here is derived from an EMBL/GenBank/DDBJ whole genome shotgun (WGS) entry which is preliminary data.</text>
</comment>
<dbReference type="InterPro" id="IPR006195">
    <property type="entry name" value="aa-tRNA-synth_II"/>
</dbReference>
<dbReference type="STRING" id="205917.A0A4Y9YVE3"/>
<dbReference type="Proteomes" id="UP000298327">
    <property type="component" value="Unassembled WGS sequence"/>
</dbReference>
<keyword evidence="9" id="KW-1185">Reference proteome</keyword>
<feature type="domain" description="Aminoacyl-transfer RNA synthetases class-II family profile" evidence="7">
    <location>
        <begin position="84"/>
        <end position="432"/>
    </location>
</feature>
<dbReference type="InterPro" id="IPR045864">
    <property type="entry name" value="aa-tRNA-synth_II/BPL/LPL"/>
</dbReference>
<dbReference type="InterPro" id="IPR036621">
    <property type="entry name" value="Anticodon-bd_dom_sf"/>
</dbReference>
<dbReference type="PANTHER" id="PTHR11476:SF7">
    <property type="entry name" value="HISTIDINE--TRNA LIGASE"/>
    <property type="match status" value="1"/>
</dbReference>